<dbReference type="EMBL" id="FJ774841">
    <property type="protein sequence ID" value="ACY66562.1"/>
    <property type="molecule type" value="mRNA"/>
</dbReference>
<protein>
    <submittedName>
        <fullName evidence="1">Uncharacterized protein</fullName>
    </submittedName>
</protein>
<reference evidence="1" key="1">
    <citation type="submission" date="2009-02" db="EMBL/GenBank/DDBJ databases">
        <title>Construction of SSH cDNA library from hemocytes of Scylla paramamosain LPS-challenged.</title>
        <authorList>
            <person name="Wang K.J."/>
            <person name="Chen F.Y."/>
            <person name="Bo J."/>
            <person name="Ren H.L."/>
        </authorList>
    </citation>
    <scope>NUCLEOTIDE SEQUENCE</scope>
</reference>
<proteinExistence type="evidence at transcript level"/>
<name>D2DT02_SCYPA</name>
<dbReference type="AlphaFoldDB" id="D2DT02"/>
<feature type="non-terminal residue" evidence="1">
    <location>
        <position position="1"/>
    </location>
</feature>
<evidence type="ECO:0000313" key="1">
    <source>
        <dbReference type="EMBL" id="ACY66562.1"/>
    </source>
</evidence>
<accession>D2DT02</accession>
<organism evidence="1">
    <name type="scientific">Scylla paramamosain</name>
    <name type="common">Mud crab</name>
    <dbReference type="NCBI Taxonomy" id="85552"/>
    <lineage>
        <taxon>Eukaryota</taxon>
        <taxon>Metazoa</taxon>
        <taxon>Ecdysozoa</taxon>
        <taxon>Arthropoda</taxon>
        <taxon>Crustacea</taxon>
        <taxon>Multicrustacea</taxon>
        <taxon>Malacostraca</taxon>
        <taxon>Eumalacostraca</taxon>
        <taxon>Eucarida</taxon>
        <taxon>Decapoda</taxon>
        <taxon>Pleocyemata</taxon>
        <taxon>Brachyura</taxon>
        <taxon>Eubrachyura</taxon>
        <taxon>Portunoidea</taxon>
        <taxon>Portunidae</taxon>
        <taxon>Portuninae</taxon>
        <taxon>Scylla</taxon>
    </lineage>
</organism>
<sequence length="52" mass="6183">YFIFKIILRIHDFHACLYHLFCCMTLFACGLNMHNISSVGKQLFFLSLQVRK</sequence>